<evidence type="ECO:0000313" key="10">
    <source>
        <dbReference type="Proteomes" id="UP000095544"/>
    </source>
</evidence>
<evidence type="ECO:0000256" key="3">
    <source>
        <dbReference type="ARBA" id="ARBA00022801"/>
    </source>
</evidence>
<dbReference type="EMBL" id="CYZU01000021">
    <property type="protein sequence ID" value="CUO50528.1"/>
    <property type="molecule type" value="Genomic_DNA"/>
</dbReference>
<feature type="binding site" evidence="5">
    <location>
        <begin position="80"/>
        <end position="81"/>
    </location>
    <ligand>
        <name>substrate</name>
    </ligand>
</feature>
<feature type="domain" description="L-asparaginase N-terminal" evidence="7">
    <location>
        <begin position="2"/>
        <end position="177"/>
    </location>
</feature>
<evidence type="ECO:0000256" key="2">
    <source>
        <dbReference type="ARBA" id="ARBA00012920"/>
    </source>
</evidence>
<dbReference type="EC" id="3.5.1.1" evidence="2"/>
<dbReference type="CDD" id="cd08963">
    <property type="entry name" value="L-asparaginase_I"/>
    <property type="match status" value="1"/>
</dbReference>
<accession>A0A174FNS8</accession>
<dbReference type="PIRSF" id="PIRSF001220">
    <property type="entry name" value="L-ASNase_gatD"/>
    <property type="match status" value="1"/>
</dbReference>
<comment type="similarity">
    <text evidence="1">Belongs to the asparaginase 1 family.</text>
</comment>
<dbReference type="InterPro" id="IPR040919">
    <property type="entry name" value="Asparaginase_C"/>
</dbReference>
<feature type="active site" description="O-isoaspartyl threonine intermediate" evidence="4">
    <location>
        <position position="7"/>
    </location>
</feature>
<name>A0A174FNS8_9FIRM</name>
<dbReference type="GO" id="GO:0006520">
    <property type="term" value="P:amino acid metabolic process"/>
    <property type="evidence" value="ECO:0007669"/>
    <property type="project" value="InterPro"/>
</dbReference>
<dbReference type="InterPro" id="IPR037152">
    <property type="entry name" value="L-asparaginase_N_sf"/>
</dbReference>
<evidence type="ECO:0000256" key="6">
    <source>
        <dbReference type="PROSITE-ProRule" id="PRU10100"/>
    </source>
</evidence>
<dbReference type="SMART" id="SM00870">
    <property type="entry name" value="Asparaginase"/>
    <property type="match status" value="1"/>
</dbReference>
<dbReference type="PIRSF" id="PIRSF500176">
    <property type="entry name" value="L_ASNase"/>
    <property type="match status" value="1"/>
</dbReference>
<evidence type="ECO:0000259" key="7">
    <source>
        <dbReference type="Pfam" id="PF00710"/>
    </source>
</evidence>
<dbReference type="SUPFAM" id="SSF53774">
    <property type="entry name" value="Glutaminase/Asparaginase"/>
    <property type="match status" value="1"/>
</dbReference>
<dbReference type="SFLD" id="SFLDS00057">
    <property type="entry name" value="Glutaminase/Asparaginase"/>
    <property type="match status" value="1"/>
</dbReference>
<evidence type="ECO:0000256" key="4">
    <source>
        <dbReference type="PIRSR" id="PIRSR001220-1"/>
    </source>
</evidence>
<dbReference type="Gene3D" id="3.40.50.1170">
    <property type="entry name" value="L-asparaginase, N-terminal domain"/>
    <property type="match status" value="1"/>
</dbReference>
<feature type="binding site" evidence="5">
    <location>
        <position position="49"/>
    </location>
    <ligand>
        <name>substrate</name>
    </ligand>
</feature>
<dbReference type="InterPro" id="IPR036152">
    <property type="entry name" value="Asp/glu_Ase-like_sf"/>
</dbReference>
<dbReference type="InterPro" id="IPR041725">
    <property type="entry name" value="L-asparaginase_I"/>
</dbReference>
<dbReference type="FunFam" id="3.40.50.1170:FF:000001">
    <property type="entry name" value="L-asparaginase 2"/>
    <property type="match status" value="1"/>
</dbReference>
<dbReference type="InterPro" id="IPR006034">
    <property type="entry name" value="Asparaginase/glutaminase-like"/>
</dbReference>
<dbReference type="AlphaFoldDB" id="A0A174FNS8"/>
<proteinExistence type="inferred from homology"/>
<evidence type="ECO:0000313" key="9">
    <source>
        <dbReference type="EMBL" id="CUO50528.1"/>
    </source>
</evidence>
<dbReference type="PANTHER" id="PTHR11707">
    <property type="entry name" value="L-ASPARAGINASE"/>
    <property type="match status" value="1"/>
</dbReference>
<keyword evidence="3 9" id="KW-0378">Hydrolase</keyword>
<dbReference type="Pfam" id="PF00710">
    <property type="entry name" value="Asparaginase"/>
    <property type="match status" value="1"/>
</dbReference>
<dbReference type="Proteomes" id="UP000095544">
    <property type="component" value="Unassembled WGS sequence"/>
</dbReference>
<dbReference type="InterPro" id="IPR027475">
    <property type="entry name" value="Asparaginase/glutaminase_AS2"/>
</dbReference>
<dbReference type="Gene3D" id="3.40.50.40">
    <property type="match status" value="1"/>
</dbReference>
<feature type="domain" description="Asparaginase/glutaminase C-terminal" evidence="8">
    <location>
        <begin position="200"/>
        <end position="314"/>
    </location>
</feature>
<dbReference type="NCBIfam" id="TIGR00519">
    <property type="entry name" value="asnASE_I"/>
    <property type="match status" value="1"/>
</dbReference>
<dbReference type="GO" id="GO:0004067">
    <property type="term" value="F:asparaginase activity"/>
    <property type="evidence" value="ECO:0007669"/>
    <property type="project" value="UniProtKB-UniRule"/>
</dbReference>
<gene>
    <name evidence="9" type="primary">ansA_2</name>
    <name evidence="9" type="ORF">ERS852491_02410</name>
</gene>
<dbReference type="PROSITE" id="PS00917">
    <property type="entry name" value="ASN_GLN_ASE_2"/>
    <property type="match status" value="1"/>
</dbReference>
<dbReference type="PROSITE" id="PS51732">
    <property type="entry name" value="ASN_GLN_ASE_3"/>
    <property type="match status" value="1"/>
</dbReference>
<dbReference type="InterPro" id="IPR027474">
    <property type="entry name" value="L-asparaginase_N"/>
</dbReference>
<organism evidence="9 10">
    <name type="scientific">Faecalicatena contorta</name>
    <dbReference type="NCBI Taxonomy" id="39482"/>
    <lineage>
        <taxon>Bacteria</taxon>
        <taxon>Bacillati</taxon>
        <taxon>Bacillota</taxon>
        <taxon>Clostridia</taxon>
        <taxon>Lachnospirales</taxon>
        <taxon>Lachnospiraceae</taxon>
        <taxon>Faecalicatena</taxon>
    </lineage>
</organism>
<dbReference type="InterPro" id="IPR027473">
    <property type="entry name" value="L-asparaginase_C"/>
</dbReference>
<dbReference type="PANTHER" id="PTHR11707:SF28">
    <property type="entry name" value="60 KDA LYSOPHOSPHOLIPASE"/>
    <property type="match status" value="1"/>
</dbReference>
<evidence type="ECO:0000256" key="1">
    <source>
        <dbReference type="ARBA" id="ARBA00010518"/>
    </source>
</evidence>
<evidence type="ECO:0000256" key="5">
    <source>
        <dbReference type="PIRSR" id="PIRSR001220-2"/>
    </source>
</evidence>
<reference evidence="9 10" key="1">
    <citation type="submission" date="2015-09" db="EMBL/GenBank/DDBJ databases">
        <authorList>
            <consortium name="Pathogen Informatics"/>
        </authorList>
    </citation>
    <scope>NUCLEOTIDE SEQUENCE [LARGE SCALE GENOMIC DNA]</scope>
    <source>
        <strain evidence="9 10">2789STDY5834876</strain>
    </source>
</reference>
<feature type="active site" evidence="6">
    <location>
        <position position="80"/>
    </location>
</feature>
<dbReference type="Pfam" id="PF17763">
    <property type="entry name" value="Asparaginase_C"/>
    <property type="match status" value="1"/>
</dbReference>
<dbReference type="OrthoDB" id="9788068at2"/>
<sequence>MLGTGGTIACKHTEGGLTPAITPEELVRFIPDVKDVCEVYTHQVCNVDSTNVTPAHWKMMSRAVEEHYKDYDGFVICHGTDTLAYTAAALSYMIQNSEKPVVITGAQKPIDEENTDARNNLLDSFIYAADEGSRDVNIVFDGKVIVGTRAKKERAKSYNAFSSINFPYPAVIREQEVIRYIPPLEYHGGVKFFHEMEDSIYVLKLIPGIDPEILDCLFARYRCIVIESFGVGGIPEYLVDKFYKVMRDCGTQGKLAIVATQVVKEGSDMMVYEVGKKVKQDLDLLETYDMTLEETITKAMWLMARQDMSYEDMKSEFYRTVNYDILGYRKRQGSVSGQ</sequence>
<evidence type="ECO:0000259" key="8">
    <source>
        <dbReference type="Pfam" id="PF17763"/>
    </source>
</evidence>
<dbReference type="STRING" id="39482.ERS852491_02410"/>
<protein>
    <recommendedName>
        <fullName evidence="2">asparaginase</fullName>
        <ecNumber evidence="2">3.5.1.1</ecNumber>
    </recommendedName>
</protein>
<dbReference type="InterPro" id="IPR006033">
    <property type="entry name" value="AsnA_fam"/>
</dbReference>